<comment type="caution">
    <text evidence="7">The sequence shown here is derived from an EMBL/GenBank/DDBJ whole genome shotgun (WGS) entry which is preliminary data.</text>
</comment>
<evidence type="ECO:0000313" key="7">
    <source>
        <dbReference type="EMBL" id="RFT46422.1"/>
    </source>
</evidence>
<gene>
    <name evidence="7" type="ORF">CHT91_02390</name>
</gene>
<dbReference type="GO" id="GO:0007155">
    <property type="term" value="P:cell adhesion"/>
    <property type="evidence" value="ECO:0007669"/>
    <property type="project" value="InterPro"/>
</dbReference>
<dbReference type="PRINTS" id="PR00690">
    <property type="entry name" value="ADHESNFAMILY"/>
</dbReference>
<dbReference type="InterPro" id="IPR006129">
    <property type="entry name" value="AdhesinB"/>
</dbReference>
<keyword evidence="2 5" id="KW-0813">Transport</keyword>
<dbReference type="EMBL" id="NOWI01000002">
    <property type="protein sequence ID" value="RFT46422.1"/>
    <property type="molecule type" value="Genomic_DNA"/>
</dbReference>
<dbReference type="AlphaFoldDB" id="A0A3E2DM14"/>
<sequence>MRKRLVCVVAALSLLAGCGHAPASQNDKLSVVTTTPILADLTRNVAGDRATVTSMVPSGADPHAYEPSLRDVRTVVYSKVALSNYLMLEPHSVIKTIDASLPAGSINVSLAEEAQKYGAEVIPLVENANLDTVWLGLRVIGKGTAQGADRSSSVHLQLKSVDGPGDLTAYITGTFGRPQIYYSTTDGVDERDDVELPADAHTHMSWAFSKPGIYKATFAATLSTAKGDTPIGTQTLTIAVGADPRTIPELANRTVVDKGHADLSADIDEGKMIILSDPTGGGVRTQKRLSPDKSVVWVPPKALTEIPPTPAFRFLGHPGDSIHQLPQAVLGAHVHGEIDPHLWMSIKNTKAYVQVIRDALIKADPDGAQPYRENAKTYLARLEETSHYVDRKIASIPKGRRQLITSHDAYGYFAQAHGMHVAGFVTANPGVEPSMAQRRKLNQTIADLKVPAVFLEPNVLRGSSVLAAIAAENGVQVCPIYGDTFDDRVTNYIDLMKFDADSLAKCLG</sequence>
<dbReference type="GO" id="GO:0030313">
    <property type="term" value="C:cell envelope"/>
    <property type="evidence" value="ECO:0007669"/>
    <property type="project" value="UniProtKB-SubCell"/>
</dbReference>
<dbReference type="InterPro" id="IPR022435">
    <property type="entry name" value="Surface-anchored_actinobac"/>
</dbReference>
<dbReference type="InterPro" id="IPR006127">
    <property type="entry name" value="ZnuA-like"/>
</dbReference>
<organism evidence="7 8">
    <name type="scientific">Cutibacterium avidum</name>
    <dbReference type="NCBI Taxonomy" id="33010"/>
    <lineage>
        <taxon>Bacteria</taxon>
        <taxon>Bacillati</taxon>
        <taxon>Actinomycetota</taxon>
        <taxon>Actinomycetes</taxon>
        <taxon>Propionibacteriales</taxon>
        <taxon>Propionibacteriaceae</taxon>
        <taxon>Cutibacterium</taxon>
    </lineage>
</organism>
<dbReference type="Pfam" id="PF01297">
    <property type="entry name" value="ZnuA"/>
    <property type="match status" value="2"/>
</dbReference>
<reference evidence="7 8" key="1">
    <citation type="submission" date="2017-07" db="EMBL/GenBank/DDBJ databases">
        <authorList>
            <person name="Sun Z.S."/>
            <person name="Albrecht U."/>
            <person name="Echele G."/>
            <person name="Lee C.C."/>
        </authorList>
    </citation>
    <scope>NUCLEOTIDE SEQUENCE [LARGE SCALE GENOMIC DNA]</scope>
    <source>
        <strain evidence="7 8">P16-029</strain>
    </source>
</reference>
<dbReference type="InterPro" id="IPR006128">
    <property type="entry name" value="Lipoprotein_PsaA-like"/>
</dbReference>
<feature type="chain" id="PRO_5017682096" evidence="6">
    <location>
        <begin position="24"/>
        <end position="508"/>
    </location>
</feature>
<evidence type="ECO:0000256" key="4">
    <source>
        <dbReference type="ARBA" id="ARBA00022729"/>
    </source>
</evidence>
<comment type="similarity">
    <text evidence="5">Belongs to the bacterial solute-binding protein 9 family.</text>
</comment>
<evidence type="ECO:0000256" key="6">
    <source>
        <dbReference type="SAM" id="SignalP"/>
    </source>
</evidence>
<dbReference type="Gene3D" id="3.40.50.1980">
    <property type="entry name" value="Nitrogenase molybdenum iron protein domain"/>
    <property type="match status" value="2"/>
</dbReference>
<dbReference type="GO" id="GO:0046872">
    <property type="term" value="F:metal ion binding"/>
    <property type="evidence" value="ECO:0007669"/>
    <property type="project" value="UniProtKB-KW"/>
</dbReference>
<evidence type="ECO:0000256" key="5">
    <source>
        <dbReference type="RuleBase" id="RU003512"/>
    </source>
</evidence>
<comment type="subcellular location">
    <subcellularLocation>
        <location evidence="1">Cell envelope</location>
    </subcellularLocation>
</comment>
<dbReference type="NCBIfam" id="TIGR03772">
    <property type="entry name" value="anch_rpt_subst"/>
    <property type="match status" value="1"/>
</dbReference>
<proteinExistence type="inferred from homology"/>
<dbReference type="PANTHER" id="PTHR42953">
    <property type="entry name" value="HIGH-AFFINITY ZINC UPTAKE SYSTEM PROTEIN ZNUA-RELATED"/>
    <property type="match status" value="1"/>
</dbReference>
<dbReference type="PROSITE" id="PS51257">
    <property type="entry name" value="PROKAR_LIPOPROTEIN"/>
    <property type="match status" value="1"/>
</dbReference>
<evidence type="ECO:0000256" key="1">
    <source>
        <dbReference type="ARBA" id="ARBA00004196"/>
    </source>
</evidence>
<dbReference type="RefSeq" id="WP_065673865.1">
    <property type="nucleotide sequence ID" value="NZ_JAQDJS010000004.1"/>
</dbReference>
<dbReference type="PRINTS" id="PR00691">
    <property type="entry name" value="ADHESINB"/>
</dbReference>
<dbReference type="SUPFAM" id="SSF53807">
    <property type="entry name" value="Helical backbone' metal receptor"/>
    <property type="match status" value="1"/>
</dbReference>
<dbReference type="Proteomes" id="UP000259211">
    <property type="component" value="Unassembled WGS sequence"/>
</dbReference>
<evidence type="ECO:0000256" key="2">
    <source>
        <dbReference type="ARBA" id="ARBA00022448"/>
    </source>
</evidence>
<keyword evidence="3" id="KW-0479">Metal-binding</keyword>
<dbReference type="GO" id="GO:0030001">
    <property type="term" value="P:metal ion transport"/>
    <property type="evidence" value="ECO:0007669"/>
    <property type="project" value="InterPro"/>
</dbReference>
<accession>A0A3E2DM14</accession>
<dbReference type="InterPro" id="IPR022434">
    <property type="entry name" value="ABC_LPXTG_lipo_actinobac"/>
</dbReference>
<feature type="signal peptide" evidence="6">
    <location>
        <begin position="1"/>
        <end position="23"/>
    </location>
</feature>
<keyword evidence="4 6" id="KW-0732">Signal</keyword>
<name>A0A3E2DM14_9ACTN</name>
<evidence type="ECO:0000313" key="8">
    <source>
        <dbReference type="Proteomes" id="UP000259211"/>
    </source>
</evidence>
<dbReference type="PANTHER" id="PTHR42953:SF1">
    <property type="entry name" value="METAL-BINDING PROTEIN HI_0362-RELATED"/>
    <property type="match status" value="1"/>
</dbReference>
<dbReference type="NCBIfam" id="NF038134">
    <property type="entry name" value="choice_anch_M"/>
    <property type="match status" value="1"/>
</dbReference>
<dbReference type="NCBIfam" id="TIGR03769">
    <property type="entry name" value="P_ac_wall_RPT"/>
    <property type="match status" value="1"/>
</dbReference>
<dbReference type="InterPro" id="IPR050492">
    <property type="entry name" value="Bact_metal-bind_prot9"/>
</dbReference>
<protein>
    <submittedName>
        <fullName evidence="7">Anchored repeat ABC transporter, substrate-binding protein</fullName>
    </submittedName>
</protein>
<evidence type="ECO:0000256" key="3">
    <source>
        <dbReference type="ARBA" id="ARBA00022723"/>
    </source>
</evidence>